<evidence type="ECO:0008006" key="7">
    <source>
        <dbReference type="Google" id="ProtNLM"/>
    </source>
</evidence>
<feature type="region of interest" description="Disordered" evidence="4">
    <location>
        <begin position="1"/>
        <end position="47"/>
    </location>
</feature>
<gene>
    <name evidence="5" type="ORF">WJX73_007535</name>
</gene>
<dbReference type="Proteomes" id="UP001465755">
    <property type="component" value="Unassembled WGS sequence"/>
</dbReference>
<proteinExistence type="inferred from homology"/>
<evidence type="ECO:0000256" key="1">
    <source>
        <dbReference type="ARBA" id="ARBA00007210"/>
    </source>
</evidence>
<comment type="caution">
    <text evidence="5">The sequence shown here is derived from an EMBL/GenBank/DDBJ whole genome shotgun (WGS) entry which is preliminary data.</text>
</comment>
<comment type="similarity">
    <text evidence="1">Belongs to the EXO84 family.</text>
</comment>
<evidence type="ECO:0000313" key="6">
    <source>
        <dbReference type="Proteomes" id="UP001465755"/>
    </source>
</evidence>
<evidence type="ECO:0000256" key="3">
    <source>
        <dbReference type="ARBA" id="ARBA00022483"/>
    </source>
</evidence>
<dbReference type="PANTHER" id="PTHR21426:SF12">
    <property type="entry name" value="EXOCYST COMPLEX COMPONENT 8"/>
    <property type="match status" value="1"/>
</dbReference>
<dbReference type="GO" id="GO:0008104">
    <property type="term" value="P:intracellular protein localization"/>
    <property type="evidence" value="ECO:0007669"/>
    <property type="project" value="TreeGrafter"/>
</dbReference>
<keyword evidence="2" id="KW-0813">Transport</keyword>
<keyword evidence="6" id="KW-1185">Reference proteome</keyword>
<keyword evidence="3" id="KW-0268">Exocytosis</keyword>
<dbReference type="InterPro" id="IPR033961">
    <property type="entry name" value="Exo84"/>
</dbReference>
<organism evidence="5 6">
    <name type="scientific">Symbiochloris irregularis</name>
    <dbReference type="NCBI Taxonomy" id="706552"/>
    <lineage>
        <taxon>Eukaryota</taxon>
        <taxon>Viridiplantae</taxon>
        <taxon>Chlorophyta</taxon>
        <taxon>core chlorophytes</taxon>
        <taxon>Trebouxiophyceae</taxon>
        <taxon>Trebouxiales</taxon>
        <taxon>Trebouxiaceae</taxon>
        <taxon>Symbiochloris</taxon>
    </lineage>
</organism>
<reference evidence="5 6" key="1">
    <citation type="journal article" date="2024" name="Nat. Commun.">
        <title>Phylogenomics reveals the evolutionary origins of lichenization in chlorophyte algae.</title>
        <authorList>
            <person name="Puginier C."/>
            <person name="Libourel C."/>
            <person name="Otte J."/>
            <person name="Skaloud P."/>
            <person name="Haon M."/>
            <person name="Grisel S."/>
            <person name="Petersen M."/>
            <person name="Berrin J.G."/>
            <person name="Delaux P.M."/>
            <person name="Dal Grande F."/>
            <person name="Keller J."/>
        </authorList>
    </citation>
    <scope>NUCLEOTIDE SEQUENCE [LARGE SCALE GENOMIC DNA]</scope>
    <source>
        <strain evidence="5 6">SAG 2036</strain>
    </source>
</reference>
<feature type="region of interest" description="Disordered" evidence="4">
    <location>
        <begin position="223"/>
        <end position="244"/>
    </location>
</feature>
<accession>A0AAW1NXT2</accession>
<dbReference type="PANTHER" id="PTHR21426">
    <property type="entry name" value="EXOCYST COMPLEX COMPONENT 8"/>
    <property type="match status" value="1"/>
</dbReference>
<sequence length="748" mass="79014">MSGSLDDGFLAARRSGHSRKGSDDRSIQGLSDSDGPMPGTPRTPKAAVNLTTTEVRSKGKRDRARSAFHTFLNRGSKMDRPIPAGDAELSQHYTQQQMQPAKTAARANRRATSPLAGILLSRGAKQGLSRQEIAQLAGLAEDQLDLASDLGNSTRQDIEAQRGSIAASDAHCREELAEVVITHYVDFIAASQGVGKLEGQTQQVRALLANNIALLSSLKEVAFPPQEPAPESPTGDGRASLDPAAAWRSTPAGTQWREELEALGDCLQEQRLPEAAQAYSRLQRFTDPSKGGGRNADGQVQACIADLAEHQTGLLTLAEGVLTQCPLGSTRSRHALAAIVLAGGKAMAAQMLLRAHSNALTRQQRRELELGGGKAEVIEYAGALGRATFRAIAGAADDVAGVLDGCEPAARSIFMVWAMRETESCGNQLAAQISKAQVPAAGLVPLAQACTLAMTHARGLQASHHLTLAPRLLKTLWPAFLEALVWCQGAATEAARAQVGAEVDCLALGAPVQGARDAQGWGQHLLPFRSAGDLLTELQGMCTALLPLAGPRAAQAMRQRSTALFAGYTEAMQKAFQKHKDVRGVLPAPLESCAQHKAAAEALPLKVAAEVSKLLDGTWKPAGEGDLPFHSSTDVVNAVKASLAELAPFAGPEAAQAMQKATTTLFKIWIEAMDTCFSKHKDASGELTPKLDDVAESVVDLAVNLVDQELVAATQPLAAACGLALLETERLNEMLDNFADALGLHPTE</sequence>
<evidence type="ECO:0000256" key="2">
    <source>
        <dbReference type="ARBA" id="ARBA00022448"/>
    </source>
</evidence>
<dbReference type="AlphaFoldDB" id="A0AAW1NXT2"/>
<evidence type="ECO:0000256" key="4">
    <source>
        <dbReference type="SAM" id="MobiDB-lite"/>
    </source>
</evidence>
<dbReference type="GO" id="GO:0000145">
    <property type="term" value="C:exocyst"/>
    <property type="evidence" value="ECO:0007669"/>
    <property type="project" value="InterPro"/>
</dbReference>
<dbReference type="GO" id="GO:0006893">
    <property type="term" value="P:Golgi to plasma membrane transport"/>
    <property type="evidence" value="ECO:0007669"/>
    <property type="project" value="TreeGrafter"/>
</dbReference>
<dbReference type="GO" id="GO:0006887">
    <property type="term" value="P:exocytosis"/>
    <property type="evidence" value="ECO:0007669"/>
    <property type="project" value="UniProtKB-KW"/>
</dbReference>
<dbReference type="SUPFAM" id="SSF74788">
    <property type="entry name" value="Cullin repeat-like"/>
    <property type="match status" value="1"/>
</dbReference>
<protein>
    <recommendedName>
        <fullName evidence="7">Exocyst component Exo84 C-terminal domain-containing protein</fullName>
    </recommendedName>
</protein>
<dbReference type="InterPro" id="IPR016159">
    <property type="entry name" value="Cullin_repeat-like_dom_sf"/>
</dbReference>
<dbReference type="EMBL" id="JALJOQ010000095">
    <property type="protein sequence ID" value="KAK9798909.1"/>
    <property type="molecule type" value="Genomic_DNA"/>
</dbReference>
<evidence type="ECO:0000313" key="5">
    <source>
        <dbReference type="EMBL" id="KAK9798909.1"/>
    </source>
</evidence>
<name>A0AAW1NXT2_9CHLO</name>